<gene>
    <name evidence="8" type="ORF">FHU40_003919</name>
</gene>
<dbReference type="PANTHER" id="PTHR43289">
    <property type="entry name" value="MITOGEN-ACTIVATED PROTEIN KINASE KINASE KINASE 20-RELATED"/>
    <property type="match status" value="1"/>
</dbReference>
<dbReference type="SMART" id="SM00220">
    <property type="entry name" value="S_TKc"/>
    <property type="match status" value="1"/>
</dbReference>
<evidence type="ECO:0000256" key="4">
    <source>
        <dbReference type="ARBA" id="ARBA00022741"/>
    </source>
</evidence>
<dbReference type="InterPro" id="IPR011009">
    <property type="entry name" value="Kinase-like_dom_sf"/>
</dbReference>
<protein>
    <recommendedName>
        <fullName evidence="1">non-specific serine/threonine protein kinase</fullName>
        <ecNumber evidence="1">2.7.11.1</ecNumber>
    </recommendedName>
</protein>
<dbReference type="Gene3D" id="3.30.200.20">
    <property type="entry name" value="Phosphorylase Kinase, domain 1"/>
    <property type="match status" value="1"/>
</dbReference>
<name>A0A7W4VZC1_9ACTN</name>
<evidence type="ECO:0000256" key="6">
    <source>
        <dbReference type="ARBA" id="ARBA00022840"/>
    </source>
</evidence>
<dbReference type="PANTHER" id="PTHR43289:SF6">
    <property type="entry name" value="SERINE_THREONINE-PROTEIN KINASE NEKL-3"/>
    <property type="match status" value="1"/>
</dbReference>
<comment type="caution">
    <text evidence="8">The sequence shown here is derived from an EMBL/GenBank/DDBJ whole genome shotgun (WGS) entry which is preliminary data.</text>
</comment>
<keyword evidence="3" id="KW-0808">Transferase</keyword>
<dbReference type="Pfam" id="PF00069">
    <property type="entry name" value="Pkinase"/>
    <property type="match status" value="1"/>
</dbReference>
<dbReference type="InterPro" id="IPR000719">
    <property type="entry name" value="Prot_kinase_dom"/>
</dbReference>
<dbReference type="EMBL" id="JACHWR010000003">
    <property type="protein sequence ID" value="MBB3044082.1"/>
    <property type="molecule type" value="Genomic_DNA"/>
</dbReference>
<dbReference type="GO" id="GO:0004674">
    <property type="term" value="F:protein serine/threonine kinase activity"/>
    <property type="evidence" value="ECO:0007669"/>
    <property type="project" value="UniProtKB-KW"/>
</dbReference>
<dbReference type="SUPFAM" id="SSF56112">
    <property type="entry name" value="Protein kinase-like (PK-like)"/>
    <property type="match status" value="1"/>
</dbReference>
<dbReference type="PROSITE" id="PS50011">
    <property type="entry name" value="PROTEIN_KINASE_DOM"/>
    <property type="match status" value="1"/>
</dbReference>
<evidence type="ECO:0000256" key="1">
    <source>
        <dbReference type="ARBA" id="ARBA00012513"/>
    </source>
</evidence>
<reference evidence="8 9" key="1">
    <citation type="submission" date="2020-08" db="EMBL/GenBank/DDBJ databases">
        <title>Sequencing the genomes of 1000 actinobacteria strains.</title>
        <authorList>
            <person name="Klenk H.-P."/>
        </authorList>
    </citation>
    <scope>NUCLEOTIDE SEQUENCE [LARGE SCALE GENOMIC DNA]</scope>
    <source>
        <strain evidence="8 9">DSM 105498</strain>
    </source>
</reference>
<proteinExistence type="predicted"/>
<keyword evidence="6" id="KW-0067">ATP-binding</keyword>
<keyword evidence="5 8" id="KW-0418">Kinase</keyword>
<evidence type="ECO:0000259" key="7">
    <source>
        <dbReference type="PROSITE" id="PS50011"/>
    </source>
</evidence>
<dbReference type="GO" id="GO:0005524">
    <property type="term" value="F:ATP binding"/>
    <property type="evidence" value="ECO:0007669"/>
    <property type="project" value="UniProtKB-KW"/>
</dbReference>
<sequence>MSSLTSWDFVEGDPITAELTAVRRLGGGSAYEAYLAFDEITYAPVVVKIVRPDQVEDEHSLRGLAREVDALATINHPVVVRGLRHVLSGERPHVVLEQIDGPRLSTLVRRYGPLQEQQYLPLAIEVASALHYLAHLGWVHLDVKPSNVIMGAPARLIDLSVARPVADAARTVRIGTDAYMSPEQADPDRFGAPSTASDVWGLCATLFEGVAGYRAFDRAHNDELPQTYDDPYQLPDGVPPEVSKVLYAGLDRDPANRPLPREIAEALEPVLDRQPPVRLGGALRTR</sequence>
<dbReference type="Proteomes" id="UP000589626">
    <property type="component" value="Unassembled WGS sequence"/>
</dbReference>
<dbReference type="CDD" id="cd14014">
    <property type="entry name" value="STKc_PknB_like"/>
    <property type="match status" value="1"/>
</dbReference>
<feature type="domain" description="Protein kinase" evidence="7">
    <location>
        <begin position="19"/>
        <end position="271"/>
    </location>
</feature>
<keyword evidence="2 8" id="KW-0723">Serine/threonine-protein kinase</keyword>
<evidence type="ECO:0000256" key="3">
    <source>
        <dbReference type="ARBA" id="ARBA00022679"/>
    </source>
</evidence>
<dbReference type="PIRSF" id="PIRSF000654">
    <property type="entry name" value="Integrin-linked_kinase"/>
    <property type="match status" value="1"/>
</dbReference>
<dbReference type="EC" id="2.7.11.1" evidence="1"/>
<dbReference type="Gene3D" id="1.10.510.10">
    <property type="entry name" value="Transferase(Phosphotransferase) domain 1"/>
    <property type="match status" value="1"/>
</dbReference>
<evidence type="ECO:0000256" key="5">
    <source>
        <dbReference type="ARBA" id="ARBA00022777"/>
    </source>
</evidence>
<keyword evidence="4" id="KW-0547">Nucleotide-binding</keyword>
<keyword evidence="9" id="KW-1185">Reference proteome</keyword>
<evidence type="ECO:0000313" key="8">
    <source>
        <dbReference type="EMBL" id="MBB3044082.1"/>
    </source>
</evidence>
<organism evidence="8 9">
    <name type="scientific">Nocardioides soli</name>
    <dbReference type="NCBI Taxonomy" id="1036020"/>
    <lineage>
        <taxon>Bacteria</taxon>
        <taxon>Bacillati</taxon>
        <taxon>Actinomycetota</taxon>
        <taxon>Actinomycetes</taxon>
        <taxon>Propionibacteriales</taxon>
        <taxon>Nocardioidaceae</taxon>
        <taxon>Nocardioides</taxon>
    </lineage>
</organism>
<evidence type="ECO:0000256" key="2">
    <source>
        <dbReference type="ARBA" id="ARBA00022527"/>
    </source>
</evidence>
<accession>A0A7W4VZC1</accession>
<dbReference type="RefSeq" id="WP_183593998.1">
    <property type="nucleotide sequence ID" value="NZ_JACHWR010000003.1"/>
</dbReference>
<dbReference type="AlphaFoldDB" id="A0A7W4VZC1"/>
<evidence type="ECO:0000313" key="9">
    <source>
        <dbReference type="Proteomes" id="UP000589626"/>
    </source>
</evidence>